<dbReference type="Pfam" id="PF02719">
    <property type="entry name" value="Polysacc_synt_2"/>
    <property type="match status" value="1"/>
</dbReference>
<organism evidence="3 4">
    <name type="scientific">Rhodopirellula sallentina SM41</name>
    <dbReference type="NCBI Taxonomy" id="1263870"/>
    <lineage>
        <taxon>Bacteria</taxon>
        <taxon>Pseudomonadati</taxon>
        <taxon>Planctomycetota</taxon>
        <taxon>Planctomycetia</taxon>
        <taxon>Pirellulales</taxon>
        <taxon>Pirellulaceae</taxon>
        <taxon>Rhodopirellula</taxon>
    </lineage>
</organism>
<evidence type="ECO:0000313" key="4">
    <source>
        <dbReference type="Proteomes" id="UP000011885"/>
    </source>
</evidence>
<dbReference type="AlphaFoldDB" id="M5TYQ3"/>
<proteinExistence type="inferred from homology"/>
<keyword evidence="4" id="KW-1185">Reference proteome</keyword>
<comment type="caution">
    <text evidence="3">The sequence shown here is derived from an EMBL/GenBank/DDBJ whole genome shotgun (WGS) entry which is preliminary data.</text>
</comment>
<dbReference type="InterPro" id="IPR051203">
    <property type="entry name" value="Polysaccharide_Synthase-Rel"/>
</dbReference>
<accession>M5TYQ3</accession>
<dbReference type="PANTHER" id="PTHR43318">
    <property type="entry name" value="UDP-N-ACETYLGLUCOSAMINE 4,6-DEHYDRATASE"/>
    <property type="match status" value="1"/>
</dbReference>
<evidence type="ECO:0000313" key="3">
    <source>
        <dbReference type="EMBL" id="EMI54325.1"/>
    </source>
</evidence>
<comment type="similarity">
    <text evidence="1">Belongs to the polysaccharide synthase family.</text>
</comment>
<dbReference type="PANTHER" id="PTHR43318:SF1">
    <property type="entry name" value="POLYSACCHARIDE BIOSYNTHESIS PROTEIN EPSC-RELATED"/>
    <property type="match status" value="1"/>
</dbReference>
<dbReference type="Gene3D" id="3.40.50.720">
    <property type="entry name" value="NAD(P)-binding Rossmann-like Domain"/>
    <property type="match status" value="1"/>
</dbReference>
<reference evidence="3 4" key="1">
    <citation type="journal article" date="2013" name="Mar. Genomics">
        <title>Expression of sulfatases in Rhodopirellula baltica and the diversity of sulfatases in the genus Rhodopirellula.</title>
        <authorList>
            <person name="Wegner C.E."/>
            <person name="Richter-Heitmann T."/>
            <person name="Klindworth A."/>
            <person name="Klockow C."/>
            <person name="Richter M."/>
            <person name="Achstetter T."/>
            <person name="Glockner F.O."/>
            <person name="Harder J."/>
        </authorList>
    </citation>
    <scope>NUCLEOTIDE SEQUENCE [LARGE SCALE GENOMIC DNA]</scope>
    <source>
        <strain evidence="3 4">SM41</strain>
    </source>
</reference>
<evidence type="ECO:0000256" key="1">
    <source>
        <dbReference type="ARBA" id="ARBA00007430"/>
    </source>
</evidence>
<dbReference type="InterPro" id="IPR036291">
    <property type="entry name" value="NAD(P)-bd_dom_sf"/>
</dbReference>
<dbReference type="InterPro" id="IPR003869">
    <property type="entry name" value="Polysac_CapD-like"/>
</dbReference>
<protein>
    <submittedName>
        <fullName evidence="3">Capsular polysaccharide biosynthesis protein capD</fullName>
    </submittedName>
</protein>
<dbReference type="CDD" id="cd05237">
    <property type="entry name" value="UDP_invert_4-6DH_SDR_e"/>
    <property type="match status" value="1"/>
</dbReference>
<gene>
    <name evidence="3" type="ORF">RSSM_04241</name>
</gene>
<sequence>MPRQSLVPVIADIADRGRMEVVFKRYRPEIVIHAAAHKHVPLMEMHPGEAIRNNVGGTRVIAELADESKVDAFVLISTDKAVRPANVMGATKAMAEKIIHTVGSRSQTKFCAVRFGNVLGSAGSVVPTFQRQIRGGGPITITDRRMTRFFMSIPEASQLVLQAAAMSKGGEVFVLDMGNPLKIVDLAKDVIRLSGLPADGIDIQVIGMRPGEKLFEELQSDSEIRMETAHLKVNAIYQPPYSNENMMQMVSEILNGLEEAEPDQIRETLFSMLERIDADRVSSEKRGTRPVNACR</sequence>
<dbReference type="PATRIC" id="fig|1263870.3.peg.4488"/>
<feature type="domain" description="Polysaccharide biosynthesis protein CapD-like" evidence="2">
    <location>
        <begin position="5"/>
        <end position="234"/>
    </location>
</feature>
<dbReference type="SUPFAM" id="SSF51735">
    <property type="entry name" value="NAD(P)-binding Rossmann-fold domains"/>
    <property type="match status" value="1"/>
</dbReference>
<evidence type="ECO:0000259" key="2">
    <source>
        <dbReference type="Pfam" id="PF02719"/>
    </source>
</evidence>
<name>M5TYQ3_9BACT</name>
<dbReference type="Proteomes" id="UP000011885">
    <property type="component" value="Unassembled WGS sequence"/>
</dbReference>
<dbReference type="EMBL" id="ANOH01000283">
    <property type="protein sequence ID" value="EMI54325.1"/>
    <property type="molecule type" value="Genomic_DNA"/>
</dbReference>